<dbReference type="EMBL" id="JANFQO010000010">
    <property type="protein sequence ID" value="MCQ4165568.1"/>
    <property type="molecule type" value="Genomic_DNA"/>
</dbReference>
<evidence type="ECO:0008006" key="3">
    <source>
        <dbReference type="Google" id="ProtNLM"/>
    </source>
</evidence>
<proteinExistence type="predicted"/>
<organism evidence="1 2">
    <name type="scientific">Tahibacter harae</name>
    <dbReference type="NCBI Taxonomy" id="2963937"/>
    <lineage>
        <taxon>Bacteria</taxon>
        <taxon>Pseudomonadati</taxon>
        <taxon>Pseudomonadota</taxon>
        <taxon>Gammaproteobacteria</taxon>
        <taxon>Lysobacterales</taxon>
        <taxon>Rhodanobacteraceae</taxon>
        <taxon>Tahibacter</taxon>
    </lineage>
</organism>
<sequence>MTETAPLHSQLLPAEALDSAARAELFALYRRHFDAADAGRFAADLAEKQQVLTIRDAGGRLHGFSTLAQYTRIFDGLPLRVLFSGDTVMDEASWGQQALAFAWIRLAGQIQAQSDDPLYWLLISKGHRTYRYLPAFSLDYDPSPQRPTAPERRRLMDFLARDRFGEAYDAARGVVSYPESHGHLRADLAEVPAIHAHLPEVAFFLERNPGYRRGEELVCLCPITADTLRPLARRAFLAARREARAAAADLRVAQS</sequence>
<keyword evidence="2" id="KW-1185">Reference proteome</keyword>
<gene>
    <name evidence="1" type="ORF">NM961_12690</name>
</gene>
<name>A0ABT1QTE1_9GAMM</name>
<protein>
    <recommendedName>
        <fullName evidence="3">GNAT family N-acetyltransferase</fullName>
    </recommendedName>
</protein>
<dbReference type="RefSeq" id="WP_255914757.1">
    <property type="nucleotide sequence ID" value="NZ_JANFQO010000010.1"/>
</dbReference>
<dbReference type="Proteomes" id="UP001165498">
    <property type="component" value="Unassembled WGS sequence"/>
</dbReference>
<accession>A0ABT1QTE1</accession>
<reference evidence="1" key="1">
    <citation type="submission" date="2022-07" db="EMBL/GenBank/DDBJ databases">
        <title>Tahibacter sp., a new gammaproteobacterium isolated from the silt sample collected at pig farm.</title>
        <authorList>
            <person name="Chen H."/>
        </authorList>
    </citation>
    <scope>NUCLEOTIDE SEQUENCE</scope>
    <source>
        <strain evidence="1">P2K</strain>
    </source>
</reference>
<evidence type="ECO:0000313" key="1">
    <source>
        <dbReference type="EMBL" id="MCQ4165568.1"/>
    </source>
</evidence>
<comment type="caution">
    <text evidence="1">The sequence shown here is derived from an EMBL/GenBank/DDBJ whole genome shotgun (WGS) entry which is preliminary data.</text>
</comment>
<evidence type="ECO:0000313" key="2">
    <source>
        <dbReference type="Proteomes" id="UP001165498"/>
    </source>
</evidence>